<dbReference type="EMBL" id="SKBN01000295">
    <property type="protein sequence ID" value="TGJ79351.1"/>
    <property type="molecule type" value="Genomic_DNA"/>
</dbReference>
<keyword evidence="3" id="KW-0862">Zinc</keyword>
<feature type="region of interest" description="Disordered" evidence="4">
    <location>
        <begin position="53"/>
        <end position="138"/>
    </location>
</feature>
<dbReference type="Gene3D" id="3.30.60.90">
    <property type="match status" value="1"/>
</dbReference>
<keyword evidence="2" id="KW-0863">Zinc-finger</keyword>
<keyword evidence="6" id="KW-1185">Reference proteome</keyword>
<dbReference type="InterPro" id="IPR043145">
    <property type="entry name" value="Znf_ZZ_sf"/>
</dbReference>
<accession>A0A4Z0YJ56</accession>
<organism evidence="5 6">
    <name type="scientific">Xylaria hypoxylon</name>
    <dbReference type="NCBI Taxonomy" id="37992"/>
    <lineage>
        <taxon>Eukaryota</taxon>
        <taxon>Fungi</taxon>
        <taxon>Dikarya</taxon>
        <taxon>Ascomycota</taxon>
        <taxon>Pezizomycotina</taxon>
        <taxon>Sordariomycetes</taxon>
        <taxon>Xylariomycetidae</taxon>
        <taxon>Xylariales</taxon>
        <taxon>Xylariaceae</taxon>
        <taxon>Xylaria</taxon>
    </lineage>
</organism>
<dbReference type="GO" id="GO:0008270">
    <property type="term" value="F:zinc ion binding"/>
    <property type="evidence" value="ECO:0007669"/>
    <property type="project" value="UniProtKB-KW"/>
</dbReference>
<feature type="compositionally biased region" description="Acidic residues" evidence="4">
    <location>
        <begin position="58"/>
        <end position="69"/>
    </location>
</feature>
<proteinExistence type="predicted"/>
<feature type="compositionally biased region" description="Basic and acidic residues" evidence="4">
    <location>
        <begin position="109"/>
        <end position="138"/>
    </location>
</feature>
<evidence type="ECO:0000256" key="3">
    <source>
        <dbReference type="ARBA" id="ARBA00022833"/>
    </source>
</evidence>
<reference evidence="5 6" key="1">
    <citation type="submission" date="2019-03" db="EMBL/GenBank/DDBJ databases">
        <title>Draft genome sequence of Xylaria hypoxylon DSM 108379, a ubiquitous saprotrophic-parasitic fungi on hardwood.</title>
        <authorList>
            <person name="Buettner E."/>
            <person name="Leonhardt S."/>
            <person name="Gebauer A.M."/>
            <person name="Liers C."/>
            <person name="Hofrichter M."/>
            <person name="Kellner H."/>
        </authorList>
    </citation>
    <scope>NUCLEOTIDE SEQUENCE [LARGE SCALE GENOMIC DNA]</scope>
    <source>
        <strain evidence="5 6">DSM 108379</strain>
    </source>
</reference>
<evidence type="ECO:0000313" key="5">
    <source>
        <dbReference type="EMBL" id="TGJ79351.1"/>
    </source>
</evidence>
<dbReference type="SUPFAM" id="SSF57850">
    <property type="entry name" value="RING/U-box"/>
    <property type="match status" value="1"/>
</dbReference>
<sequence length="186" mass="20742">MYGPTHTGFPYFSSYSFLKAILEQMNGLDDDDSTNDTMELSILFKTLEEYISRKEQGEYEGDADEGPTEENERSQHSTDVDDLANETGTQAIKTPDSKVGVEGNEVFGPEEKFSRRPRSRADGGEGDESSKADPREGKLALQLDSNAWAYSCDGCGYDAEDKGNMWFCEICYDIAFCSECLEKARP</sequence>
<evidence type="ECO:0000256" key="2">
    <source>
        <dbReference type="ARBA" id="ARBA00022771"/>
    </source>
</evidence>
<dbReference type="AlphaFoldDB" id="A0A4Z0YJ56"/>
<protein>
    <recommendedName>
        <fullName evidence="7">ZZ-type domain-containing protein</fullName>
    </recommendedName>
</protein>
<dbReference type="Proteomes" id="UP000297716">
    <property type="component" value="Unassembled WGS sequence"/>
</dbReference>
<evidence type="ECO:0000256" key="4">
    <source>
        <dbReference type="SAM" id="MobiDB-lite"/>
    </source>
</evidence>
<gene>
    <name evidence="5" type="ORF">E0Z10_g9419</name>
</gene>
<feature type="compositionally biased region" description="Basic and acidic residues" evidence="4">
    <location>
        <begin position="70"/>
        <end position="79"/>
    </location>
</feature>
<keyword evidence="1" id="KW-0479">Metal-binding</keyword>
<comment type="caution">
    <text evidence="5">The sequence shown here is derived from an EMBL/GenBank/DDBJ whole genome shotgun (WGS) entry which is preliminary data.</text>
</comment>
<evidence type="ECO:0000256" key="1">
    <source>
        <dbReference type="ARBA" id="ARBA00022723"/>
    </source>
</evidence>
<name>A0A4Z0YJ56_9PEZI</name>
<evidence type="ECO:0000313" key="6">
    <source>
        <dbReference type="Proteomes" id="UP000297716"/>
    </source>
</evidence>
<evidence type="ECO:0008006" key="7">
    <source>
        <dbReference type="Google" id="ProtNLM"/>
    </source>
</evidence>